<proteinExistence type="predicted"/>
<dbReference type="PRINTS" id="PR00775">
    <property type="entry name" value="HEATSHOCK90"/>
</dbReference>
<evidence type="ECO:0008006" key="4">
    <source>
        <dbReference type="Google" id="ProtNLM"/>
    </source>
</evidence>
<evidence type="ECO:0000313" key="3">
    <source>
        <dbReference type="Proteomes" id="UP000004933"/>
    </source>
</evidence>
<protein>
    <recommendedName>
        <fullName evidence="4">ATP-binding protein</fullName>
    </recommendedName>
</protein>
<organism evidence="2 3">
    <name type="scientific">Enterococcus faecalis TX0630</name>
    <dbReference type="NCBI Taxonomy" id="749508"/>
    <lineage>
        <taxon>Bacteria</taxon>
        <taxon>Bacillati</taxon>
        <taxon>Bacillota</taxon>
        <taxon>Bacilli</taxon>
        <taxon>Lactobacillales</taxon>
        <taxon>Enterococcaceae</taxon>
        <taxon>Enterococcus</taxon>
    </lineage>
</organism>
<dbReference type="EMBL" id="AEBE01000037">
    <property type="protein sequence ID" value="EFU90890.1"/>
    <property type="molecule type" value="Genomic_DNA"/>
</dbReference>
<dbReference type="Pfam" id="PF13589">
    <property type="entry name" value="HATPase_c_3"/>
    <property type="match status" value="1"/>
</dbReference>
<evidence type="ECO:0000313" key="2">
    <source>
        <dbReference type="EMBL" id="EFU90890.1"/>
    </source>
</evidence>
<dbReference type="Gene3D" id="3.30.565.10">
    <property type="entry name" value="Histidine kinase-like ATPase, C-terminal domain"/>
    <property type="match status" value="1"/>
</dbReference>
<dbReference type="Proteomes" id="UP000004933">
    <property type="component" value="Unassembled WGS sequence"/>
</dbReference>
<dbReference type="InterPro" id="IPR036890">
    <property type="entry name" value="HATPase_C_sf"/>
</dbReference>
<name>A0ABC9P7H7_ENTFL</name>
<feature type="compositionally biased region" description="Basic and acidic residues" evidence="1">
    <location>
        <begin position="431"/>
        <end position="458"/>
    </location>
</feature>
<dbReference type="RefSeq" id="WP_002393124.1">
    <property type="nucleotide sequence ID" value="NZ_GL454791.1"/>
</dbReference>
<sequence length="692" mass="80361">MIADATDIKIFFKNFEDNFELNDGSEIYIVDNGDGMTKNEIVNNWLSPGTANKRRKKKMGEKTKLGRVYQGEKGIGRYSILKLGKTVELFTKTSSEKKWNHAKLDLSTYDSEYFESPEGTHLLSELEVVYEEKNCDDELVLSHLEDKGTILKLSNLNGIWNAKKVNEIYDDLARLEPISKIIHGWSSNKNIESYVEKFSINLFLNGKETSHKKLFLEDVVKFLNLLEKKCLVSITNGKFDDKTGNFEFYLNGSPHIINFQSTSFTKYPAYKRYFLERENFKIEDLRCGGFNFEFYAFNFSSRGNYLKNYVLTAVEKELVEKHRIYLYRDNARVYPYGEAKNDWLEIDALRGLIRANEFLTNGQTVGFVSISHSENPLLRDKTNREGLIEDGEVTFEFVALLQSFLNYLRRDIYETVLDGLKEEELRVKREADRKAEEMCKDKEAEEQKAEEIRKAQEAKKKKTTEGQSNNETIGEKEKLGKKELELSDREKRLAEREKEVTKQERRVVDNYIGMKVEKTEFFKQSNIVTVPANLKVTIDYNELLKQVTSLDYETHYLVYVMAFRALTEDLAKKYIGARELTLKAGLGEKIASVIDDLKDITKQKDTTLTKPQKEELQRFFGGHNPFNNQLDVIKDKFHKEGKQQILATKLNTFAHTPVWMNQREALDIANNVILPLMLLSDRVIVFLQENQK</sequence>
<feature type="region of interest" description="Disordered" evidence="1">
    <location>
        <begin position="431"/>
        <end position="480"/>
    </location>
</feature>
<accession>A0ABC9P7H7</accession>
<dbReference type="SUPFAM" id="SSF55874">
    <property type="entry name" value="ATPase domain of HSP90 chaperone/DNA topoisomerase II/histidine kinase"/>
    <property type="match status" value="1"/>
</dbReference>
<evidence type="ECO:0000256" key="1">
    <source>
        <dbReference type="SAM" id="MobiDB-lite"/>
    </source>
</evidence>
<comment type="caution">
    <text evidence="2">The sequence shown here is derived from an EMBL/GenBank/DDBJ whole genome shotgun (WGS) entry which is preliminary data.</text>
</comment>
<reference evidence="2 3" key="1">
    <citation type="submission" date="2010-09" db="EMBL/GenBank/DDBJ databases">
        <authorList>
            <person name="Weinstock G."/>
            <person name="Sodergren E."/>
            <person name="Clifton S."/>
            <person name="Fulton L."/>
            <person name="Fulton B."/>
            <person name="Courtney L."/>
            <person name="Fronick C."/>
            <person name="Harrison M."/>
            <person name="Strong C."/>
            <person name="Farmer C."/>
            <person name="Delahaunty K."/>
            <person name="Markovic C."/>
            <person name="Hall O."/>
            <person name="Minx P."/>
            <person name="Tomlinson C."/>
            <person name="Mitreva M."/>
            <person name="Hou S."/>
            <person name="Chen J."/>
            <person name="Wollam A."/>
            <person name="Pepin K.H."/>
            <person name="Johnson M."/>
            <person name="Bhonagiri V."/>
            <person name="Zhang X."/>
            <person name="Suruliraj S."/>
            <person name="Warren W."/>
            <person name="Chinwalla A."/>
            <person name="Mardis E.R."/>
            <person name="Wilson R.K."/>
        </authorList>
    </citation>
    <scope>NUCLEOTIDE SEQUENCE [LARGE SCALE GENOMIC DNA]</scope>
    <source>
        <strain evidence="2 3">TX0630</strain>
    </source>
</reference>
<dbReference type="AlphaFoldDB" id="A0ABC9P7H7"/>
<gene>
    <name evidence="2" type="ORF">HMPREF9511_01121</name>
</gene>
<dbReference type="InterPro" id="IPR020575">
    <property type="entry name" value="Hsp90_N"/>
</dbReference>